<keyword evidence="2" id="KW-0732">Signal</keyword>
<dbReference type="SUPFAM" id="SSF51338">
    <property type="entry name" value="Composite domain of metallo-dependent hydrolases"/>
    <property type="match status" value="1"/>
</dbReference>
<dbReference type="SUPFAM" id="SSF82171">
    <property type="entry name" value="DPP6 N-terminal domain-like"/>
    <property type="match status" value="1"/>
</dbReference>
<reference evidence="5" key="1">
    <citation type="journal article" date="2019" name="Int. J. Syst. Evol. Microbiol.">
        <title>The Global Catalogue of Microorganisms (GCM) 10K type strain sequencing project: providing services to taxonomists for standard genome sequencing and annotation.</title>
        <authorList>
            <consortium name="The Broad Institute Genomics Platform"/>
            <consortium name="The Broad Institute Genome Sequencing Center for Infectious Disease"/>
            <person name="Wu L."/>
            <person name="Ma J."/>
        </authorList>
    </citation>
    <scope>NUCLEOTIDE SEQUENCE [LARGE SCALE GENOMIC DNA]</scope>
    <source>
        <strain evidence="5">CCUG 43111</strain>
    </source>
</reference>
<protein>
    <submittedName>
        <fullName evidence="4">Amidohydrolase family protein</fullName>
    </submittedName>
</protein>
<evidence type="ECO:0000256" key="2">
    <source>
        <dbReference type="SAM" id="SignalP"/>
    </source>
</evidence>
<dbReference type="InterPro" id="IPR011044">
    <property type="entry name" value="Quino_amine_DH_bsu"/>
</dbReference>
<proteinExistence type="inferred from homology"/>
<dbReference type="Gene3D" id="2.120.10.30">
    <property type="entry name" value="TolB, C-terminal domain"/>
    <property type="match status" value="2"/>
</dbReference>
<evidence type="ECO:0000313" key="4">
    <source>
        <dbReference type="EMBL" id="MFC5478499.1"/>
    </source>
</evidence>
<dbReference type="Pfam" id="PF07676">
    <property type="entry name" value="PD40"/>
    <property type="match status" value="6"/>
</dbReference>
<dbReference type="InterPro" id="IPR032466">
    <property type="entry name" value="Metal_Hydrolase"/>
</dbReference>
<dbReference type="Pfam" id="PF01979">
    <property type="entry name" value="Amidohydro_1"/>
    <property type="match status" value="1"/>
</dbReference>
<evidence type="ECO:0000259" key="3">
    <source>
        <dbReference type="Pfam" id="PF01979"/>
    </source>
</evidence>
<accession>A0ABW0MJU0</accession>
<organism evidence="4 5">
    <name type="scientific">Massilia suwonensis</name>
    <dbReference type="NCBI Taxonomy" id="648895"/>
    <lineage>
        <taxon>Bacteria</taxon>
        <taxon>Pseudomonadati</taxon>
        <taxon>Pseudomonadota</taxon>
        <taxon>Betaproteobacteria</taxon>
        <taxon>Burkholderiales</taxon>
        <taxon>Oxalobacteraceae</taxon>
        <taxon>Telluria group</taxon>
        <taxon>Massilia</taxon>
    </lineage>
</organism>
<dbReference type="RefSeq" id="WP_379754305.1">
    <property type="nucleotide sequence ID" value="NZ_JBHSMR010000013.1"/>
</dbReference>
<gene>
    <name evidence="4" type="ORF">ACFPQ5_09890</name>
</gene>
<comment type="caution">
    <text evidence="4">The sequence shown here is derived from an EMBL/GenBank/DDBJ whole genome shotgun (WGS) entry which is preliminary data.</text>
</comment>
<dbReference type="SUPFAM" id="SSF51556">
    <property type="entry name" value="Metallo-dependent hydrolases"/>
    <property type="match status" value="1"/>
</dbReference>
<feature type="chain" id="PRO_5045771139" evidence="2">
    <location>
        <begin position="34"/>
        <end position="1045"/>
    </location>
</feature>
<dbReference type="PANTHER" id="PTHR36842:SF1">
    <property type="entry name" value="PROTEIN TOLB"/>
    <property type="match status" value="1"/>
</dbReference>
<dbReference type="InterPro" id="IPR011659">
    <property type="entry name" value="WD40"/>
</dbReference>
<dbReference type="Proteomes" id="UP001596101">
    <property type="component" value="Unassembled WGS sequence"/>
</dbReference>
<feature type="signal peptide" evidence="2">
    <location>
        <begin position="1"/>
        <end position="33"/>
    </location>
</feature>
<evidence type="ECO:0000313" key="5">
    <source>
        <dbReference type="Proteomes" id="UP001596101"/>
    </source>
</evidence>
<dbReference type="InterPro" id="IPR011059">
    <property type="entry name" value="Metal-dep_hydrolase_composite"/>
</dbReference>
<dbReference type="InterPro" id="IPR006680">
    <property type="entry name" value="Amidohydro-rel"/>
</dbReference>
<name>A0ABW0MJU0_9BURK</name>
<keyword evidence="5" id="KW-1185">Reference proteome</keyword>
<dbReference type="PROSITE" id="PS51257">
    <property type="entry name" value="PROKAR_LIPOPROTEIN"/>
    <property type="match status" value="1"/>
</dbReference>
<evidence type="ECO:0000256" key="1">
    <source>
        <dbReference type="ARBA" id="ARBA00009820"/>
    </source>
</evidence>
<feature type="domain" description="Amidohydrolase-related" evidence="3">
    <location>
        <begin position="905"/>
        <end position="1000"/>
    </location>
</feature>
<dbReference type="Gene3D" id="3.30.110.90">
    <property type="entry name" value="Amidohydrolase"/>
    <property type="match status" value="1"/>
</dbReference>
<dbReference type="InterPro" id="IPR011042">
    <property type="entry name" value="6-blade_b-propeller_TolB-like"/>
</dbReference>
<dbReference type="PANTHER" id="PTHR36842">
    <property type="entry name" value="PROTEIN TOLB HOMOLOG"/>
    <property type="match status" value="1"/>
</dbReference>
<sequence length="1045" mass="111624">MRTHPHRPRAFIRTALAAAIGAALLGACQWPGAVDQLNDLRGGTRDYTVELREGTNMAASPSPDGSRIVFSAQGALWVMPAAGGRATRITDWHLEPTAPVWSPDGKRIAFQNYAPEGNFHIWTIDPDGRHPRELTDGPFDDREPAWLPDGSGLVFSSDRSRDGQYKIWRVGAGGGAPSQITTGPGAESNPVVSPDGTRLAYVDGANVVTAPLAGGAPIIVAPGAAPAWTPIIVAPGAAPAWTPAGDALVYQNAARQLVVGGTQVTTDEDIFPFPVRFLPDGRFLYTADGHIRTRAANGAAPLDVAFSAELKLRRPSFARHKDRHFDDFKKRPVRGISAPVLSPDGRSIAFVALNDVWTMRIGEEPVRLTNDPDRDANPQWTADGSAVYFSSERGNAGQLAVDRIDLASRARTRLAAIPGRSLVTPKLSPDGTRLAYTTLSGQLEIRTLATGVSEVIIPSVSTQVSTPQWTPDGQRILLVDNERINNRFREGYNKLRVIDLATRTGTFYEVAPAPRQIAERDEGAGALSPDGSKFAFIMDSRLHVLPLGPNGAPTGPARQVSDDMADLPVWGGDSQTILYKSAERVRTVRLDGSGSGSGTRDIPVKLHWRQAAPSGRTVVHAGALWDGVGTSLRRDVDVVIEGNRIVSVAPHAEHEPDVRVVDASGLTVMPGLIETHLHPLTLYQGGQFGQIAQLMLSYGITTAQSVAGPLHQSIEMREALEAGNLIGPRLFVSPPLWEGNRLFYSFARTLRTPQIADIEIAKARRFDVDFLKSYVRAPIPVMARIAQGAQDLGIPSGTHMVQPGAATGLAGTTHLSATQRMGYGWSKSFVRAITYQDAADVFGKADFHLIDTLFSAGALAGLDPGIVTDPRFILVPPNFVPGLQSATPPTAAQIASIVNDATQQAKVKTAGALVANGTDSPLVVPGISLHLNMRGAALVQGNLAALYSVTRDAARMALVGKDLGTIEEGKLADLIAVRGDPLTDLRAAAAVQVVLKNGRVFTQDEILAPARTPAQIEARRLALAAQEKLCRDEPEHCEEPGGHAH</sequence>
<dbReference type="EMBL" id="JBHSMR010000013">
    <property type="protein sequence ID" value="MFC5478499.1"/>
    <property type="molecule type" value="Genomic_DNA"/>
</dbReference>
<dbReference type="SUPFAM" id="SSF50969">
    <property type="entry name" value="YVTN repeat-like/Quinoprotein amine dehydrogenase"/>
    <property type="match status" value="1"/>
</dbReference>
<dbReference type="Gene3D" id="2.30.40.10">
    <property type="entry name" value="Urease, subunit C, domain 1"/>
    <property type="match status" value="2"/>
</dbReference>
<comment type="similarity">
    <text evidence="1">Belongs to the TolB family.</text>
</comment>